<dbReference type="EMBL" id="PVWQ01000001">
    <property type="protein sequence ID" value="RDW93630.1"/>
    <property type="molecule type" value="Genomic_DNA"/>
</dbReference>
<gene>
    <name evidence="1" type="ORF">DSM5745_00952</name>
</gene>
<dbReference type="InterPro" id="IPR052400">
    <property type="entry name" value="Zn2-C6_fungal_TF"/>
</dbReference>
<comment type="caution">
    <text evidence="1">The sequence shown here is derived from an EMBL/GenBank/DDBJ whole genome shotgun (WGS) entry which is preliminary data.</text>
</comment>
<evidence type="ECO:0000313" key="1">
    <source>
        <dbReference type="EMBL" id="RDW93630.1"/>
    </source>
</evidence>
<dbReference type="OrthoDB" id="3031538at2759"/>
<sequence>MTTVPGDPNMVHVNRRLLRLAFTYPYLMHASLAVAFSYDQYLNSPPSARRSVEECYHWSQATVLLSNCLRRPIRTTSMDKDAIWGTAAALAILTFSSTEAYSSEGSWPLKPSTTGDELHWLSMSSGKNALWDFVNPLRPDSIFNVMKGSYDIMFSPLPDTGIDGIPGPLAAICSLNKPCTAESNPYFHAAHGLSVILNIPDYEVTTGQTQLFTRCIHGQFKYLLLSRDPVALLLLYLWYRKARCIWWIELRARVERPAICEYLRLYHPEHRVHELLQ</sequence>
<dbReference type="AlphaFoldDB" id="A0A3D8T512"/>
<evidence type="ECO:0000313" key="2">
    <source>
        <dbReference type="Proteomes" id="UP000256690"/>
    </source>
</evidence>
<name>A0A3D8T512_9EURO</name>
<dbReference type="GO" id="GO:0000981">
    <property type="term" value="F:DNA-binding transcription factor activity, RNA polymerase II-specific"/>
    <property type="evidence" value="ECO:0007669"/>
    <property type="project" value="TreeGrafter"/>
</dbReference>
<dbReference type="PANTHER" id="PTHR47657">
    <property type="entry name" value="STEROL REGULATORY ELEMENT-BINDING PROTEIN ECM22"/>
    <property type="match status" value="1"/>
</dbReference>
<dbReference type="Proteomes" id="UP000256690">
    <property type="component" value="Unassembled WGS sequence"/>
</dbReference>
<dbReference type="RefSeq" id="XP_026608813.1">
    <property type="nucleotide sequence ID" value="XM_026742968.1"/>
</dbReference>
<organism evidence="1 2">
    <name type="scientific">Aspergillus mulundensis</name>
    <dbReference type="NCBI Taxonomy" id="1810919"/>
    <lineage>
        <taxon>Eukaryota</taxon>
        <taxon>Fungi</taxon>
        <taxon>Dikarya</taxon>
        <taxon>Ascomycota</taxon>
        <taxon>Pezizomycotina</taxon>
        <taxon>Eurotiomycetes</taxon>
        <taxon>Eurotiomycetidae</taxon>
        <taxon>Eurotiales</taxon>
        <taxon>Aspergillaceae</taxon>
        <taxon>Aspergillus</taxon>
        <taxon>Aspergillus subgen. Nidulantes</taxon>
    </lineage>
</organism>
<dbReference type="PANTHER" id="PTHR47657:SF11">
    <property type="entry name" value="FINGER DOMAIN PROTEIN, PUTATIVE (AFU_ORTHOLOGUE AFUA_1G01650)-RELATED"/>
    <property type="match status" value="1"/>
</dbReference>
<reference evidence="1 2" key="1">
    <citation type="journal article" date="2018" name="IMA Fungus">
        <title>IMA Genome-F 9: Draft genome sequence of Annulohypoxylon stygium, Aspergillus mulundensis, Berkeleyomyces basicola (syn. Thielaviopsis basicola), Ceratocystis smalleyi, two Cercospora beticola strains, Coleophoma cylindrospora, Fusarium fracticaudum, Phialophora cf. hyalina, and Morchella septimelata.</title>
        <authorList>
            <person name="Wingfield B.D."/>
            <person name="Bills G.F."/>
            <person name="Dong Y."/>
            <person name="Huang W."/>
            <person name="Nel W.J."/>
            <person name="Swalarsk-Parry B.S."/>
            <person name="Vaghefi N."/>
            <person name="Wilken P.M."/>
            <person name="An Z."/>
            <person name="de Beer Z.W."/>
            <person name="De Vos L."/>
            <person name="Chen L."/>
            <person name="Duong T.A."/>
            <person name="Gao Y."/>
            <person name="Hammerbacher A."/>
            <person name="Kikkert J.R."/>
            <person name="Li Y."/>
            <person name="Li H."/>
            <person name="Li K."/>
            <person name="Li Q."/>
            <person name="Liu X."/>
            <person name="Ma X."/>
            <person name="Naidoo K."/>
            <person name="Pethybridge S.J."/>
            <person name="Sun J."/>
            <person name="Steenkamp E.T."/>
            <person name="van der Nest M.A."/>
            <person name="van Wyk S."/>
            <person name="Wingfield M.J."/>
            <person name="Xiong C."/>
            <person name="Yue Q."/>
            <person name="Zhang X."/>
        </authorList>
    </citation>
    <scope>NUCLEOTIDE SEQUENCE [LARGE SCALE GENOMIC DNA]</scope>
    <source>
        <strain evidence="1 2">DSM 5745</strain>
    </source>
</reference>
<accession>A0A3D8T512</accession>
<protein>
    <submittedName>
        <fullName evidence="1">Uncharacterized protein</fullName>
    </submittedName>
</protein>
<keyword evidence="2" id="KW-1185">Reference proteome</keyword>
<proteinExistence type="predicted"/>
<dbReference type="GeneID" id="38111322"/>